<proteinExistence type="inferred from homology"/>
<accession>A0A3B0RSZ0</accession>
<keyword evidence="2" id="KW-0328">Glycosyltransferase</keyword>
<organism evidence="4">
    <name type="scientific">hydrothermal vent metagenome</name>
    <dbReference type="NCBI Taxonomy" id="652676"/>
    <lineage>
        <taxon>unclassified sequences</taxon>
        <taxon>metagenomes</taxon>
        <taxon>ecological metagenomes</taxon>
    </lineage>
</organism>
<keyword evidence="3" id="KW-0808">Transferase</keyword>
<feature type="non-terminal residue" evidence="4">
    <location>
        <position position="1"/>
    </location>
</feature>
<dbReference type="SUPFAM" id="SSF53448">
    <property type="entry name" value="Nucleotide-diphospho-sugar transferases"/>
    <property type="match status" value="1"/>
</dbReference>
<dbReference type="GO" id="GO:0016757">
    <property type="term" value="F:glycosyltransferase activity"/>
    <property type="evidence" value="ECO:0007669"/>
    <property type="project" value="UniProtKB-KW"/>
</dbReference>
<dbReference type="EMBL" id="UOEF01000197">
    <property type="protein sequence ID" value="VAV95019.1"/>
    <property type="molecule type" value="Genomic_DNA"/>
</dbReference>
<sequence>RLLAFTDSDCVPEPEWLENGITALEKSDIVGGRVDILVRPDQQMTGPEAFEMIFAFNNKNYIEQKGFTGSGNLFCPREIFESVGSFRAAVSEDVDWSRRARARGFEISYEHGAGVGHPARTTWEELVGKWRRVNRESYLLMRAKPWGWLRWIGLTWLLPASIIVHSAKVFSSPKLDRFEDRINALKTLIAIRIWRFWDQHALAFGIRT</sequence>
<dbReference type="AlphaFoldDB" id="A0A3B0RSZ0"/>
<protein>
    <submittedName>
        <fullName evidence="4">Uncharacterized protein</fullName>
    </submittedName>
</protein>
<dbReference type="InterPro" id="IPR029044">
    <property type="entry name" value="Nucleotide-diphossugar_trans"/>
</dbReference>
<dbReference type="Gene3D" id="3.90.550.10">
    <property type="entry name" value="Spore Coat Polysaccharide Biosynthesis Protein SpsA, Chain A"/>
    <property type="match status" value="1"/>
</dbReference>
<evidence type="ECO:0000256" key="1">
    <source>
        <dbReference type="ARBA" id="ARBA00006739"/>
    </source>
</evidence>
<evidence type="ECO:0000256" key="3">
    <source>
        <dbReference type="ARBA" id="ARBA00022679"/>
    </source>
</evidence>
<evidence type="ECO:0000256" key="2">
    <source>
        <dbReference type="ARBA" id="ARBA00022676"/>
    </source>
</evidence>
<evidence type="ECO:0000313" key="4">
    <source>
        <dbReference type="EMBL" id="VAV95019.1"/>
    </source>
</evidence>
<dbReference type="PANTHER" id="PTHR43179">
    <property type="entry name" value="RHAMNOSYLTRANSFERASE WBBL"/>
    <property type="match status" value="1"/>
</dbReference>
<comment type="similarity">
    <text evidence="1">Belongs to the glycosyltransferase 2 family.</text>
</comment>
<dbReference type="PANTHER" id="PTHR43179:SF12">
    <property type="entry name" value="GALACTOFURANOSYLTRANSFERASE GLFT2"/>
    <property type="match status" value="1"/>
</dbReference>
<name>A0A3B0RSZ0_9ZZZZ</name>
<gene>
    <name evidence="4" type="ORF">MNBD_ALPHA04-832</name>
</gene>
<reference evidence="4" key="1">
    <citation type="submission" date="2018-06" db="EMBL/GenBank/DDBJ databases">
        <authorList>
            <person name="Zhirakovskaya E."/>
        </authorList>
    </citation>
    <scope>NUCLEOTIDE SEQUENCE</scope>
</reference>